<dbReference type="Gene3D" id="2.180.10.10">
    <property type="entry name" value="RHS repeat-associated core"/>
    <property type="match status" value="1"/>
</dbReference>
<feature type="region of interest" description="Disordered" evidence="2">
    <location>
        <begin position="1"/>
        <end position="22"/>
    </location>
</feature>
<accession>A0A2S7K9M0</accession>
<dbReference type="InterPro" id="IPR022385">
    <property type="entry name" value="Rhs_assc_core"/>
</dbReference>
<dbReference type="PANTHER" id="PTHR32305:SF15">
    <property type="entry name" value="PROTEIN RHSA-RELATED"/>
    <property type="match status" value="1"/>
</dbReference>
<dbReference type="Proteomes" id="UP000239504">
    <property type="component" value="Unassembled WGS sequence"/>
</dbReference>
<reference evidence="4 5" key="1">
    <citation type="submission" date="2017-12" db="EMBL/GenBank/DDBJ databases">
        <authorList>
            <person name="Hurst M.R.H."/>
        </authorList>
    </citation>
    <scope>NUCLEOTIDE SEQUENCE [LARGE SCALE GENOMIC DNA]</scope>
    <source>
        <strain evidence="4 5">SY-3-19</strain>
    </source>
</reference>
<dbReference type="OrthoDB" id="6057489at2"/>
<dbReference type="EMBL" id="PJCH01000003">
    <property type="protein sequence ID" value="PQA89206.1"/>
    <property type="molecule type" value="Genomic_DNA"/>
</dbReference>
<dbReference type="AlphaFoldDB" id="A0A2S7K9M0"/>
<feature type="domain" description="Teneurin-like YD-shell" evidence="3">
    <location>
        <begin position="40"/>
        <end position="176"/>
    </location>
</feature>
<dbReference type="InterPro" id="IPR056823">
    <property type="entry name" value="TEN-like_YD-shell"/>
</dbReference>
<name>A0A2S7K9M0_9PROT</name>
<proteinExistence type="predicted"/>
<protein>
    <recommendedName>
        <fullName evidence="3">Teneurin-like YD-shell domain-containing protein</fullName>
    </recommendedName>
</protein>
<dbReference type="PRINTS" id="PR00394">
    <property type="entry name" value="RHSPROTEIN"/>
</dbReference>
<sequence>MTRDSAPGHHFHRLLPPRERSWSSSRAAENFMTSGNGATLSYDAAGRLYQTSKSGFTTTRRLYAGDKLIAEYNTGGTVLRRYVHGAGGDAPIAWYEGTGTSDRRFLIPDERGSIVAITDSSGAVTDVNAYDAYGQPGANNTGPFQYTGQVFVEEVGLYYYKARWYNPELGRFMQTDPIGYGDGMNMYAYVGGDPVNGVDPSGLSDKKQNTQPDDPVGADLWEFVTNSPGANVSCSGQCNRSPRVLRGGSAGAVGPKVIGHVFIGNAVVGDDAKWLTQDHLVVTATRKRPIFVMPFLSYSTSQTYASASDGSTEAIGIEPCVTAVESCLTARLETGGPGERLYGEVEGGGVMGGPISGRNNIGIPIRTVGSVDIMGDIVDAGGVIVGSFSVGVSYGAFGSTAFSVPAAWNGKAYIWQPKQSNLWKVSVFSSKFTLPGTTVRLLGVK</sequence>
<dbReference type="InterPro" id="IPR050708">
    <property type="entry name" value="T6SS_VgrG/RHS"/>
</dbReference>
<dbReference type="Pfam" id="PF25023">
    <property type="entry name" value="TEN_YD-shell"/>
    <property type="match status" value="1"/>
</dbReference>
<evidence type="ECO:0000256" key="1">
    <source>
        <dbReference type="ARBA" id="ARBA00022737"/>
    </source>
</evidence>
<evidence type="ECO:0000313" key="4">
    <source>
        <dbReference type="EMBL" id="PQA89206.1"/>
    </source>
</evidence>
<organism evidence="4 5">
    <name type="scientific">Hyphococcus luteus</name>
    <dbReference type="NCBI Taxonomy" id="2058213"/>
    <lineage>
        <taxon>Bacteria</taxon>
        <taxon>Pseudomonadati</taxon>
        <taxon>Pseudomonadota</taxon>
        <taxon>Alphaproteobacteria</taxon>
        <taxon>Parvularculales</taxon>
        <taxon>Parvularculaceae</taxon>
        <taxon>Hyphococcus</taxon>
    </lineage>
</organism>
<evidence type="ECO:0000259" key="3">
    <source>
        <dbReference type="Pfam" id="PF25023"/>
    </source>
</evidence>
<dbReference type="PANTHER" id="PTHR32305">
    <property type="match status" value="1"/>
</dbReference>
<dbReference type="NCBIfam" id="TIGR03696">
    <property type="entry name" value="Rhs_assc_core"/>
    <property type="match status" value="1"/>
</dbReference>
<evidence type="ECO:0000313" key="5">
    <source>
        <dbReference type="Proteomes" id="UP000239504"/>
    </source>
</evidence>
<keyword evidence="1" id="KW-0677">Repeat</keyword>
<evidence type="ECO:0000256" key="2">
    <source>
        <dbReference type="SAM" id="MobiDB-lite"/>
    </source>
</evidence>
<comment type="caution">
    <text evidence="4">The sequence shown here is derived from an EMBL/GenBank/DDBJ whole genome shotgun (WGS) entry which is preliminary data.</text>
</comment>
<keyword evidence="5" id="KW-1185">Reference proteome</keyword>
<gene>
    <name evidence="4" type="ORF">CW354_04510</name>
</gene>